<dbReference type="Gene3D" id="3.80.10.10">
    <property type="entry name" value="Ribonuclease Inhibitor"/>
    <property type="match status" value="5"/>
</dbReference>
<dbReference type="Pfam" id="PF00560">
    <property type="entry name" value="LRR_1"/>
    <property type="match status" value="6"/>
</dbReference>
<comment type="subcellular location">
    <subcellularLocation>
        <location evidence="1">Cell membrane</location>
        <topology evidence="1">Single-pass type I membrane protein</topology>
    </subcellularLocation>
</comment>
<evidence type="ECO:0000256" key="10">
    <source>
        <dbReference type="ARBA" id="ARBA00023180"/>
    </source>
</evidence>
<protein>
    <recommendedName>
        <fullName evidence="13">Leucine-rich repeat-containing N-terminal plant-type domain-containing protein</fullName>
    </recommendedName>
</protein>
<dbReference type="FunFam" id="3.80.10.10:FF:000111">
    <property type="entry name" value="LRR receptor-like serine/threonine-protein kinase ERECTA"/>
    <property type="match status" value="1"/>
</dbReference>
<dbReference type="FunFam" id="3.80.10.10:FF:000095">
    <property type="entry name" value="LRR receptor-like serine/threonine-protein kinase GSO1"/>
    <property type="match status" value="1"/>
</dbReference>
<keyword evidence="5 11" id="KW-0812">Transmembrane</keyword>
<evidence type="ECO:0000256" key="4">
    <source>
        <dbReference type="ARBA" id="ARBA00022614"/>
    </source>
</evidence>
<dbReference type="GO" id="GO:0050832">
    <property type="term" value="P:defense response to fungus"/>
    <property type="evidence" value="ECO:0007669"/>
    <property type="project" value="UniProtKB-ARBA"/>
</dbReference>
<comment type="similarity">
    <text evidence="2">Belongs to the RLP family.</text>
</comment>
<dbReference type="InterPro" id="IPR003591">
    <property type="entry name" value="Leu-rich_rpt_typical-subtyp"/>
</dbReference>
<keyword evidence="10" id="KW-0325">Glycoprotein</keyword>
<dbReference type="Pfam" id="PF08263">
    <property type="entry name" value="LRRNT_2"/>
    <property type="match status" value="1"/>
</dbReference>
<keyword evidence="6 12" id="KW-0732">Signal</keyword>
<evidence type="ECO:0000256" key="12">
    <source>
        <dbReference type="SAM" id="SignalP"/>
    </source>
</evidence>
<keyword evidence="3" id="KW-1003">Cell membrane</keyword>
<dbReference type="PANTHER" id="PTHR48062:SF5">
    <property type="entry name" value="CUSCUTA RECEPTOR 1"/>
    <property type="match status" value="1"/>
</dbReference>
<evidence type="ECO:0000256" key="7">
    <source>
        <dbReference type="ARBA" id="ARBA00022737"/>
    </source>
</evidence>
<keyword evidence="15" id="KW-1185">Reference proteome</keyword>
<dbReference type="EMBL" id="JAWPEI010000004">
    <property type="protein sequence ID" value="KAK4729535.1"/>
    <property type="molecule type" value="Genomic_DNA"/>
</dbReference>
<dbReference type="SUPFAM" id="SSF52058">
    <property type="entry name" value="L domain-like"/>
    <property type="match status" value="2"/>
</dbReference>
<dbReference type="GO" id="GO:0005886">
    <property type="term" value="C:plasma membrane"/>
    <property type="evidence" value="ECO:0007669"/>
    <property type="project" value="UniProtKB-SubCell"/>
</dbReference>
<evidence type="ECO:0000256" key="8">
    <source>
        <dbReference type="ARBA" id="ARBA00022989"/>
    </source>
</evidence>
<dbReference type="InterPro" id="IPR001611">
    <property type="entry name" value="Leu-rich_rpt"/>
</dbReference>
<evidence type="ECO:0000256" key="6">
    <source>
        <dbReference type="ARBA" id="ARBA00022729"/>
    </source>
</evidence>
<dbReference type="InterPro" id="IPR013210">
    <property type="entry name" value="LRR_N_plant-typ"/>
</dbReference>
<evidence type="ECO:0000256" key="2">
    <source>
        <dbReference type="ARBA" id="ARBA00009592"/>
    </source>
</evidence>
<dbReference type="InterPro" id="IPR051502">
    <property type="entry name" value="RLP_Defense_Trigger"/>
</dbReference>
<dbReference type="PANTHER" id="PTHR48062">
    <property type="entry name" value="RECEPTOR-LIKE PROTEIN 14"/>
    <property type="match status" value="1"/>
</dbReference>
<proteinExistence type="inferred from homology"/>
<feature type="signal peptide" evidence="12">
    <location>
        <begin position="1"/>
        <end position="20"/>
    </location>
</feature>
<gene>
    <name evidence="14" type="ORF">R3W88_022523</name>
</gene>
<feature type="domain" description="Leucine-rich repeat-containing N-terminal plant-type" evidence="13">
    <location>
        <begin position="24"/>
        <end position="67"/>
    </location>
</feature>
<feature type="chain" id="PRO_5043407009" description="Leucine-rich repeat-containing N-terminal plant-type domain-containing protein" evidence="12">
    <location>
        <begin position="21"/>
        <end position="1125"/>
    </location>
</feature>
<sequence>MGNLKFLLLVFFLIPIVANGCWEEERSALLELKANIVSSNGELLVDWAGYNANGFIDCCFWKKVKCNLATGRVIKLDLETDFGTGDGWRFNASLLLPFKSLQVLLLSYGNIIGWTKNEGFSKLRQLPNLKEVDLQYNPIHPKVLLSSLCSISSLEVLKLGVDVDTSFSIPTTYNASMMSKKCGGLTNLRELKFRGYGINDINILFALGVCANTGLKNLEKLNLYDNNFNSTIFSSLKIFPSLKHLNLAANEINGNIEMNDIIALSNLKYLDLWNNNIESFVTTKGSKRMSSLRYLLLGSSNSNSSRVLQSLKSFSALKSLSYEDSDLTSPTIIYALRNLSAVEYLYLTESSLNDNFLANIGQMTSLKVLSISFGSNNGTLPNQGWCELKHIEELDFLHNNFEGTLPSCLGNLTSLRWLCLNANLFNGNIASHSIWRRLKSLEYLDIAHNQFEVPLSFSQFSNHTKLIYLDVGSNTIIPDTEFQNWIPNFQLEFFAIYSCINLQKLPYFLHYQYDLRILVIHGNQLPGNFPTWLLENNTRLAAIYGRDNAFNGPFKLPLNCLLHLETIDVSTNKLNGHIPKNMSLAFPKLTSLNMSQNYLEGPIPSKISGTHLQILDLSVNFLSGEVPGDLAVGSPQLFYLRLSNNKLKGRIFSEEVRPHLLSFLYLNDNNFEGALPSNIFLSSFIALDASRNNFSGEIPGCIRDNRRLLQLDLSKNHLDGSIPVEICNLKLIQVLAISENRLSGFIPSCVNSLPLKHIHLEKNQLGGRLEHVLFNFSSLITLDLGYNIFTGTIPHTIGSLNTLNYLLLSHNQLEGEIPTQICMLNNLSIVDLSFNNLYGPFLPCLGYLTQAEKDAEISSTQYATTSEYSWLNFVAWIRSKRNYHDSQGLLSNIFLMDVETQVQFSTKRNSYTYKGSILKYMSGIDLSSNRLTSEIPVELGNMSNIHALNLSHNHLIGRIPNTFSNLHEIESLELSYNRLNGSIPVGLLELNSLEVFSVAYNNLSGAVPDFIAQFGTFNKCSYEENPFLCGYPLENKCGMSPKLSNTSKINGDEESSKLEDIQCFYIGLVVSYGAILLGLATALCLNRYWRKAWFRMIEALMFCCYYFLLDNIVTPIKSRWYRNVS</sequence>
<evidence type="ECO:0000313" key="15">
    <source>
        <dbReference type="Proteomes" id="UP001311915"/>
    </source>
</evidence>
<dbReference type="AlphaFoldDB" id="A0AAV9LUU5"/>
<name>A0AAV9LUU5_9SOLN</name>
<dbReference type="InterPro" id="IPR032675">
    <property type="entry name" value="LRR_dom_sf"/>
</dbReference>
<keyword evidence="7" id="KW-0677">Repeat</keyword>
<evidence type="ECO:0000256" key="11">
    <source>
        <dbReference type="SAM" id="Phobius"/>
    </source>
</evidence>
<dbReference type="SUPFAM" id="SSF52047">
    <property type="entry name" value="RNI-like"/>
    <property type="match status" value="2"/>
</dbReference>
<accession>A0AAV9LUU5</accession>
<keyword evidence="4" id="KW-0433">Leucine-rich repeat</keyword>
<keyword evidence="8 11" id="KW-1133">Transmembrane helix</keyword>
<evidence type="ECO:0000256" key="1">
    <source>
        <dbReference type="ARBA" id="ARBA00004251"/>
    </source>
</evidence>
<evidence type="ECO:0000256" key="3">
    <source>
        <dbReference type="ARBA" id="ARBA00022475"/>
    </source>
</evidence>
<dbReference type="Proteomes" id="UP001311915">
    <property type="component" value="Unassembled WGS sequence"/>
</dbReference>
<evidence type="ECO:0000313" key="14">
    <source>
        <dbReference type="EMBL" id="KAK4729535.1"/>
    </source>
</evidence>
<organism evidence="14 15">
    <name type="scientific">Solanum pinnatisectum</name>
    <name type="common">tansyleaf nightshade</name>
    <dbReference type="NCBI Taxonomy" id="50273"/>
    <lineage>
        <taxon>Eukaryota</taxon>
        <taxon>Viridiplantae</taxon>
        <taxon>Streptophyta</taxon>
        <taxon>Embryophyta</taxon>
        <taxon>Tracheophyta</taxon>
        <taxon>Spermatophyta</taxon>
        <taxon>Magnoliopsida</taxon>
        <taxon>eudicotyledons</taxon>
        <taxon>Gunneridae</taxon>
        <taxon>Pentapetalae</taxon>
        <taxon>asterids</taxon>
        <taxon>lamiids</taxon>
        <taxon>Solanales</taxon>
        <taxon>Solanaceae</taxon>
        <taxon>Solanoideae</taxon>
        <taxon>Solaneae</taxon>
        <taxon>Solanum</taxon>
    </lineage>
</organism>
<evidence type="ECO:0000259" key="13">
    <source>
        <dbReference type="Pfam" id="PF08263"/>
    </source>
</evidence>
<evidence type="ECO:0000256" key="5">
    <source>
        <dbReference type="ARBA" id="ARBA00022692"/>
    </source>
</evidence>
<reference evidence="14 15" key="1">
    <citation type="submission" date="2023-10" db="EMBL/GenBank/DDBJ databases">
        <title>Genome-Wide Identification Analysis in wild type Solanum Pinnatisectum Reveals Some Genes Defensing Phytophthora Infestans.</title>
        <authorList>
            <person name="Sun C."/>
        </authorList>
    </citation>
    <scope>NUCLEOTIDE SEQUENCE [LARGE SCALE GENOMIC DNA]</scope>
    <source>
        <strain evidence="14">LQN</strain>
        <tissue evidence="14">Leaf</tissue>
    </source>
</reference>
<evidence type="ECO:0000256" key="9">
    <source>
        <dbReference type="ARBA" id="ARBA00023136"/>
    </source>
</evidence>
<feature type="transmembrane region" description="Helical" evidence="11">
    <location>
        <begin position="1064"/>
        <end position="1085"/>
    </location>
</feature>
<comment type="caution">
    <text evidence="14">The sequence shown here is derived from an EMBL/GenBank/DDBJ whole genome shotgun (WGS) entry which is preliminary data.</text>
</comment>
<dbReference type="SMART" id="SM00369">
    <property type="entry name" value="LRR_TYP"/>
    <property type="match status" value="8"/>
</dbReference>
<keyword evidence="9 11" id="KW-0472">Membrane</keyword>